<feature type="signal peptide" evidence="2">
    <location>
        <begin position="1"/>
        <end position="25"/>
    </location>
</feature>
<feature type="chain" id="PRO_5002033256" evidence="2">
    <location>
        <begin position="26"/>
        <end position="363"/>
    </location>
</feature>
<feature type="region of interest" description="Disordered" evidence="1">
    <location>
        <begin position="183"/>
        <end position="211"/>
    </location>
</feature>
<organism evidence="3 4">
    <name type="scientific">Frischella perrara</name>
    <dbReference type="NCBI Taxonomy" id="1267021"/>
    <lineage>
        <taxon>Bacteria</taxon>
        <taxon>Pseudomonadati</taxon>
        <taxon>Pseudomonadota</taxon>
        <taxon>Gammaproteobacteria</taxon>
        <taxon>Orbales</taxon>
        <taxon>Orbaceae</taxon>
        <taxon>Frischella</taxon>
    </lineage>
</organism>
<dbReference type="KEGG" id="fpp:FPB0191_01997"/>
<accession>A0A0A7S2Z2</accession>
<dbReference type="RefSeq" id="WP_039105741.1">
    <property type="nucleotide sequence ID" value="NZ_CALYQC010000060.1"/>
</dbReference>
<dbReference type="HOGENOM" id="CLU_762374_0_0_6"/>
<dbReference type="AlphaFoldDB" id="A0A0A7S2Z2"/>
<gene>
    <name evidence="3" type="ORF">FPB0191_01997</name>
</gene>
<dbReference type="EMBL" id="CP009056">
    <property type="protein sequence ID" value="AJA45808.1"/>
    <property type="molecule type" value="Genomic_DNA"/>
</dbReference>
<evidence type="ECO:0000256" key="2">
    <source>
        <dbReference type="SAM" id="SignalP"/>
    </source>
</evidence>
<evidence type="ECO:0000256" key="1">
    <source>
        <dbReference type="SAM" id="MobiDB-lite"/>
    </source>
</evidence>
<keyword evidence="2" id="KW-0732">Signal</keyword>
<name>A0A0A7S2Z2_FRIPE</name>
<dbReference type="Proteomes" id="UP000030901">
    <property type="component" value="Chromosome"/>
</dbReference>
<reference evidence="3 4" key="1">
    <citation type="journal article" date="2014" name="Appl. Environ. Microbiol.">
        <title>Gut symbionts from distinct hosts exhibit genotoxic activity via divergent colibactin biosynthetic pathways.</title>
        <authorList>
            <person name="Engel P."/>
            <person name="Vizcaino M.I."/>
            <person name="Crawford J.M."/>
        </authorList>
    </citation>
    <scope>NUCLEOTIDE SEQUENCE [LARGE SCALE GENOMIC DNA]</scope>
    <source>
        <strain evidence="3 4">PEB0191</strain>
    </source>
</reference>
<sequence>MKYIKIKKIAFGMLFVNYFFNIASADNNVKLITNHIKGRAPVVFAPSIVSGEIAKNYEKSVDIAVYTNDGNELAKNKRPKVGDTVELSYYLHDDDGDNDRFPFYTAASVMFGYKNGDKITWEKSEKIIPVANYPRKISVQWNIPQGSVGSRLAYRITPIALYGDPRIGDTLVGLIDSSSDPKLFTDPNDPEISSFPEKNEGTGGGKSIQDSTVKDIDEGSKIMLYHATLENGQITVGNQFGDNDIPKVSNYYVVKVVDENNVDITAKYNYVWSLVDQSYGAIGANKAEEDVINLVTEDIDVSGYQNRICDIVYKIPVNSKLKSKNSVGWLNRSAGAQGYHLKVEATYKGNGSAQCPYQGQSNN</sequence>
<protein>
    <submittedName>
        <fullName evidence="3">Uncharacterized protein</fullName>
    </submittedName>
</protein>
<evidence type="ECO:0000313" key="4">
    <source>
        <dbReference type="Proteomes" id="UP000030901"/>
    </source>
</evidence>
<keyword evidence="4" id="KW-1185">Reference proteome</keyword>
<proteinExistence type="predicted"/>
<evidence type="ECO:0000313" key="3">
    <source>
        <dbReference type="EMBL" id="AJA45808.1"/>
    </source>
</evidence>